<dbReference type="KEGG" id="mgad:MGAD_36680"/>
<feature type="region of interest" description="Disordered" evidence="1">
    <location>
        <begin position="436"/>
        <end position="471"/>
    </location>
</feature>
<dbReference type="RefSeq" id="WP_163688313.1">
    <property type="nucleotide sequence ID" value="NZ_AP022608.1"/>
</dbReference>
<dbReference type="NCBIfam" id="TIGR00996">
    <property type="entry name" value="Mtu_fam_mce"/>
    <property type="match status" value="1"/>
</dbReference>
<evidence type="ECO:0000313" key="6">
    <source>
        <dbReference type="Proteomes" id="UP000466187"/>
    </source>
</evidence>
<sequence length="606" mass="63885">MYSRTTRIQLWVFAVVTVLAVGAIALLYVRVPARLGIGTYEVTANFVAGGGLYENANVTYRGVQAGRVESVRLTNDGVAARMRINSSIKIPENSTATVKSVSAVGEQYVDFVPPADPSQALLRNGATIPKDRTAIPQDVAELLQEADNLVTSLDNTRLQDLLRETFAAFNGSGPELARLLSSARTLIDEANASWPQTSMLIDQAGPFLDAQIQSGDDIRSFSEGLARLTTEVADADPQVRDLLATAPGAAAEASETFSGIRPSFPVLAANLANFGRVGVIYHKSIEQALVIFPALQASLMTIGGQLPVSEGGKQDFKISINDPPPCTTGFLPGADIRTPGDTTIRDLPTDLYCKIPQNDPTVVRGARNYPCQEFPGKRAPTIQLCRDPAGYVPLGNNPWRGPPVPIGTPSDIMEDDTPEDGRNILPPNKFPYIPPEADPDPGYPVAPGLLPPDVPRGPGPAPHQPWPYIPPPNSGPPPPPYTAWIPPAPYPNAWPPPAIPPGWATNPTNPPDIFAGPYGPPPPPPPAPPPPPGLPPAAAPLAGLPDAAPSPVGTPPAAGGAGYGTYDQHTGVFVDPAGGTGVYAPGAADLRPTENWLDLMLYPKQV</sequence>
<organism evidence="5 6">
    <name type="scientific">Mycolicibacterium gadium</name>
    <name type="common">Mycobacterium gadium</name>
    <dbReference type="NCBI Taxonomy" id="1794"/>
    <lineage>
        <taxon>Bacteria</taxon>
        <taxon>Bacillati</taxon>
        <taxon>Actinomycetota</taxon>
        <taxon>Actinomycetes</taxon>
        <taxon>Mycobacteriales</taxon>
        <taxon>Mycobacteriaceae</taxon>
        <taxon>Mycolicibacterium</taxon>
    </lineage>
</organism>
<feature type="region of interest" description="Disordered" evidence="1">
    <location>
        <begin position="501"/>
        <end position="566"/>
    </location>
</feature>
<dbReference type="PANTHER" id="PTHR33371">
    <property type="entry name" value="INTERMEMBRANE PHOSPHOLIPID TRANSPORT SYSTEM BINDING PROTEIN MLAD-RELATED"/>
    <property type="match status" value="1"/>
</dbReference>
<evidence type="ECO:0000256" key="2">
    <source>
        <dbReference type="SAM" id="Phobius"/>
    </source>
</evidence>
<dbReference type="PRINTS" id="PR01217">
    <property type="entry name" value="PRICHEXTENSN"/>
</dbReference>
<dbReference type="InterPro" id="IPR005693">
    <property type="entry name" value="Mce"/>
</dbReference>
<keyword evidence="2" id="KW-0812">Transmembrane</keyword>
<feature type="transmembrane region" description="Helical" evidence="2">
    <location>
        <begin position="12"/>
        <end position="31"/>
    </location>
</feature>
<dbReference type="PANTHER" id="PTHR33371:SF16">
    <property type="entry name" value="MCE-FAMILY PROTEIN MCE3F"/>
    <property type="match status" value="1"/>
</dbReference>
<dbReference type="EMBL" id="AP022608">
    <property type="protein sequence ID" value="BBZ19333.1"/>
    <property type="molecule type" value="Genomic_DNA"/>
</dbReference>
<proteinExistence type="predicted"/>
<gene>
    <name evidence="5" type="ORF">MGAD_36680</name>
</gene>
<feature type="domain" description="Mce/MlaD" evidence="3">
    <location>
        <begin position="39"/>
        <end position="114"/>
    </location>
</feature>
<feature type="domain" description="Mammalian cell entry C-terminal" evidence="4">
    <location>
        <begin position="120"/>
        <end position="277"/>
    </location>
</feature>
<name>A0A7I7WS72_MYCGU</name>
<evidence type="ECO:0000256" key="1">
    <source>
        <dbReference type="SAM" id="MobiDB-lite"/>
    </source>
</evidence>
<accession>A0A7I7WS72</accession>
<dbReference type="InterPro" id="IPR003399">
    <property type="entry name" value="Mce/MlaD"/>
</dbReference>
<dbReference type="InterPro" id="IPR024516">
    <property type="entry name" value="Mce_C"/>
</dbReference>
<dbReference type="InterPro" id="IPR052336">
    <property type="entry name" value="MlaD_Phospholipid_Transporter"/>
</dbReference>
<feature type="compositionally biased region" description="Low complexity" evidence="1">
    <location>
        <begin position="539"/>
        <end position="558"/>
    </location>
</feature>
<reference evidence="5 6" key="1">
    <citation type="journal article" date="2019" name="Emerg. Microbes Infect.">
        <title>Comprehensive subspecies identification of 175 nontuberculous mycobacteria species based on 7547 genomic profiles.</title>
        <authorList>
            <person name="Matsumoto Y."/>
            <person name="Kinjo T."/>
            <person name="Motooka D."/>
            <person name="Nabeya D."/>
            <person name="Jung N."/>
            <person name="Uechi K."/>
            <person name="Horii T."/>
            <person name="Iida T."/>
            <person name="Fujita J."/>
            <person name="Nakamura S."/>
        </authorList>
    </citation>
    <scope>NUCLEOTIDE SEQUENCE [LARGE SCALE GENOMIC DNA]</scope>
    <source>
        <strain evidence="5 6">JCM 12688</strain>
    </source>
</reference>
<evidence type="ECO:0000259" key="4">
    <source>
        <dbReference type="Pfam" id="PF11887"/>
    </source>
</evidence>
<dbReference type="Pfam" id="PF11887">
    <property type="entry name" value="Mce4_CUP1"/>
    <property type="match status" value="1"/>
</dbReference>
<keyword evidence="2" id="KW-1133">Transmembrane helix</keyword>
<dbReference type="Proteomes" id="UP000466187">
    <property type="component" value="Chromosome"/>
</dbReference>
<dbReference type="Pfam" id="PF02470">
    <property type="entry name" value="MlaD"/>
    <property type="match status" value="1"/>
</dbReference>
<evidence type="ECO:0000259" key="3">
    <source>
        <dbReference type="Pfam" id="PF02470"/>
    </source>
</evidence>
<protein>
    <submittedName>
        <fullName evidence="5">Mammalian cell entry protein</fullName>
    </submittedName>
</protein>
<dbReference type="AlphaFoldDB" id="A0A7I7WS72"/>
<feature type="compositionally biased region" description="Pro residues" evidence="1">
    <location>
        <begin position="518"/>
        <end position="538"/>
    </location>
</feature>
<dbReference type="GO" id="GO:0005576">
    <property type="term" value="C:extracellular region"/>
    <property type="evidence" value="ECO:0007669"/>
    <property type="project" value="TreeGrafter"/>
</dbReference>
<evidence type="ECO:0000313" key="5">
    <source>
        <dbReference type="EMBL" id="BBZ19333.1"/>
    </source>
</evidence>
<keyword evidence="2" id="KW-0472">Membrane</keyword>